<organism evidence="2 3">
    <name type="scientific">Deinococcus gobiensis (strain DSM 21396 / JCM 16679 / CGMCC 1.7299 / I-0)</name>
    <dbReference type="NCBI Taxonomy" id="745776"/>
    <lineage>
        <taxon>Bacteria</taxon>
        <taxon>Thermotogati</taxon>
        <taxon>Deinococcota</taxon>
        <taxon>Deinococci</taxon>
        <taxon>Deinococcales</taxon>
        <taxon>Deinococcaceae</taxon>
        <taxon>Deinococcus</taxon>
    </lineage>
</organism>
<name>H8GY34_DEIGI</name>
<dbReference type="STRING" id="745776.DGo_CA2035"/>
<proteinExistence type="predicted"/>
<feature type="transmembrane region" description="Helical" evidence="1">
    <location>
        <begin position="118"/>
        <end position="138"/>
    </location>
</feature>
<protein>
    <submittedName>
        <fullName evidence="2">Uncharacterized protein</fullName>
    </submittedName>
</protein>
<evidence type="ECO:0000313" key="2">
    <source>
        <dbReference type="EMBL" id="AFD25962.1"/>
    </source>
</evidence>
<keyword evidence="3" id="KW-1185">Reference proteome</keyword>
<feature type="transmembrane region" description="Helical" evidence="1">
    <location>
        <begin position="80"/>
        <end position="98"/>
    </location>
</feature>
<feature type="transmembrane region" description="Helical" evidence="1">
    <location>
        <begin position="12"/>
        <end position="33"/>
    </location>
</feature>
<evidence type="ECO:0000256" key="1">
    <source>
        <dbReference type="SAM" id="Phobius"/>
    </source>
</evidence>
<dbReference type="AlphaFoldDB" id="H8GY34"/>
<gene>
    <name evidence="2" type="ordered locus">DGo_CA2035</name>
</gene>
<keyword evidence="1" id="KW-1133">Transmembrane helix</keyword>
<dbReference type="EMBL" id="CP002191">
    <property type="protein sequence ID" value="AFD25962.1"/>
    <property type="molecule type" value="Genomic_DNA"/>
</dbReference>
<dbReference type="HOGENOM" id="CLU_2000155_0_0_0"/>
<keyword evidence="1" id="KW-0812">Transmembrane</keyword>
<dbReference type="PATRIC" id="fig|745776.4.peg.2086"/>
<keyword evidence="1" id="KW-0472">Membrane</keyword>
<dbReference type="Proteomes" id="UP000007575">
    <property type="component" value="Chromosome"/>
</dbReference>
<feature type="transmembrane region" description="Helical" evidence="1">
    <location>
        <begin position="53"/>
        <end position="73"/>
    </location>
</feature>
<dbReference type="KEGG" id="dgo:DGo_CA2035"/>
<evidence type="ECO:0000313" key="3">
    <source>
        <dbReference type="Proteomes" id="UP000007575"/>
    </source>
</evidence>
<accession>H8GY34</accession>
<reference evidence="2 3" key="1">
    <citation type="journal article" date="2012" name="PLoS ONE">
        <title>Genome sequence and transcriptome analysis of the radioresistant bacterium Deinococcus gobiensis: insights into the extreme environmental adaptations.</title>
        <authorList>
            <person name="Yuan M."/>
            <person name="Chen M."/>
            <person name="Zhang W."/>
            <person name="Lu W."/>
            <person name="Wang J."/>
            <person name="Yang M."/>
            <person name="Zhao P."/>
            <person name="Tang R."/>
            <person name="Li X."/>
            <person name="Hao Y."/>
            <person name="Zhou Z."/>
            <person name="Zhan Y."/>
            <person name="Yu H."/>
            <person name="Teng C."/>
            <person name="Yan Y."/>
            <person name="Ping S."/>
            <person name="Wang Y."/>
            <person name="Lin M."/>
        </authorList>
    </citation>
    <scope>NUCLEOTIDE SEQUENCE [LARGE SCALE GENOMIC DNA]</scope>
    <source>
        <strain evidence="2 3">I-0</strain>
    </source>
</reference>
<sequence>MRDPDPGRLGIGWTLLFGLSLAAATYGMVLSLLGGPGQRVPGVDDPYPDALGAAGYAVTLLQVPVLLWGWWLLVARRTPAQLRSVALPMLPALALTLQELAEIVSNAVYGRPQDLPDLLVYGGGVVFMAGFLGYVLWFTTRKAPAPRR</sequence>